<evidence type="ECO:0000313" key="2">
    <source>
        <dbReference type="Proteomes" id="UP001642464"/>
    </source>
</evidence>
<proteinExistence type="predicted"/>
<comment type="caution">
    <text evidence="1">The sequence shown here is derived from an EMBL/GenBank/DDBJ whole genome shotgun (WGS) entry which is preliminary data.</text>
</comment>
<sequence>MLGRAKLVSNEPRIWVADDCVSPQFLDAVDEAFKSKDSHVVEKHNGRKIVARNLDFEADALWQELFQTISDLCGLEGAAPQHRQFMVTEVFGCGQDAHVDHANIDDVAAGHPIDFLNLEKQSPSRSHPRRVVPTISIILYFNAVGGIRFPNAEGIHTIAGKRGRMILFENYEDKLRPMHKTSALHYGIYFETLPKRILVLGVLANETPTMDQSGKTTKGLIYCAGTERDPLFHDNPSYDGYKRGGNTWMQTMPKQDLIITLEMTEKGTACSMVGRSVGGRELCLLECEKTAEVRSVRAEILKIVDPLKEWNVLLCRMDGQLLTDEHDPLTISECFFTGSAADRADAAGSGDVSGACGACGCLLA</sequence>
<name>A0ABP0NZ92_9DINO</name>
<dbReference type="Gene3D" id="2.60.120.620">
    <property type="entry name" value="q2cbj1_9rhob like domain"/>
    <property type="match status" value="1"/>
</dbReference>
<evidence type="ECO:0000313" key="1">
    <source>
        <dbReference type="EMBL" id="CAK9068708.1"/>
    </source>
</evidence>
<protein>
    <submittedName>
        <fullName evidence="1">Calmodulin-like protein 1</fullName>
    </submittedName>
</protein>
<organism evidence="1 2">
    <name type="scientific">Durusdinium trenchii</name>
    <dbReference type="NCBI Taxonomy" id="1381693"/>
    <lineage>
        <taxon>Eukaryota</taxon>
        <taxon>Sar</taxon>
        <taxon>Alveolata</taxon>
        <taxon>Dinophyceae</taxon>
        <taxon>Suessiales</taxon>
        <taxon>Symbiodiniaceae</taxon>
        <taxon>Durusdinium</taxon>
    </lineage>
</organism>
<dbReference type="Proteomes" id="UP001642464">
    <property type="component" value="Unassembled WGS sequence"/>
</dbReference>
<gene>
    <name evidence="1" type="ORF">SCF082_LOCUS34553</name>
</gene>
<keyword evidence="2" id="KW-1185">Reference proteome</keyword>
<accession>A0ABP0NZ92</accession>
<dbReference type="EMBL" id="CAXAMM010031779">
    <property type="protein sequence ID" value="CAK9068708.1"/>
    <property type="molecule type" value="Genomic_DNA"/>
</dbReference>
<reference evidence="1 2" key="1">
    <citation type="submission" date="2024-02" db="EMBL/GenBank/DDBJ databases">
        <authorList>
            <person name="Chen Y."/>
            <person name="Shah S."/>
            <person name="Dougan E. K."/>
            <person name="Thang M."/>
            <person name="Chan C."/>
        </authorList>
    </citation>
    <scope>NUCLEOTIDE SEQUENCE [LARGE SCALE GENOMIC DNA]</scope>
</reference>